<sequence>MTVRTLYSQTKKAFTILAFSIVSSGIAQELHLPAATQYLADNPFVLSPTYAGIGDNARIRVNGFFQWVGIKDSPNNQAAYFDMRILDQSGIGLHVYNDRNGNSRQMGAKVSFAHHIILDYPSKQYLSFGMSYNYNNFRHEIENFQTKDGSVNNDRFINNSNFDVGFLYRKNKFYLNFNFSNLLPKDLQKFPVSPEPNQLRNYQLYTGYVFKGNRDSRTEIEPSAYFQYFESDGRSSTDVNLKYRYIDYQRTGYFWLGATYRFLNDQPMKPLSIGPMIGLKKGGFYAGYAYQITTNELLNYNSGTHMITLGWDFFQGISNCPCTQNSLSED</sequence>
<dbReference type="InterPro" id="IPR019861">
    <property type="entry name" value="PorP/SprF_Bacteroidetes"/>
</dbReference>
<feature type="signal peptide" evidence="1">
    <location>
        <begin position="1"/>
        <end position="27"/>
    </location>
</feature>
<dbReference type="EMBL" id="MTCY01000001">
    <property type="protein sequence ID" value="OWP79829.1"/>
    <property type="molecule type" value="Genomic_DNA"/>
</dbReference>
<accession>A0A246GEK7</accession>
<organism evidence="2 3">
    <name type="scientific">Flavobacterium columnare</name>
    <dbReference type="NCBI Taxonomy" id="996"/>
    <lineage>
        <taxon>Bacteria</taxon>
        <taxon>Pseudomonadati</taxon>
        <taxon>Bacteroidota</taxon>
        <taxon>Flavobacteriia</taxon>
        <taxon>Flavobacteriales</taxon>
        <taxon>Flavobacteriaceae</taxon>
        <taxon>Flavobacterium</taxon>
    </lineage>
</organism>
<dbReference type="Pfam" id="PF11751">
    <property type="entry name" value="PorP_SprF"/>
    <property type="match status" value="1"/>
</dbReference>
<dbReference type="AlphaFoldDB" id="A0A246GEK7"/>
<evidence type="ECO:0000313" key="3">
    <source>
        <dbReference type="Proteomes" id="UP000198034"/>
    </source>
</evidence>
<protein>
    <recommendedName>
        <fullName evidence="4">Type IX secretion system membrane protein PorP/SprF</fullName>
    </recommendedName>
</protein>
<dbReference type="NCBIfam" id="TIGR03519">
    <property type="entry name" value="T9SS_PorP_fam"/>
    <property type="match status" value="1"/>
</dbReference>
<evidence type="ECO:0008006" key="4">
    <source>
        <dbReference type="Google" id="ProtNLM"/>
    </source>
</evidence>
<dbReference type="OrthoDB" id="648347at2"/>
<reference evidence="2 3" key="1">
    <citation type="journal article" date="2017" name="Infect. Genet. Evol.">
        <title>Comparative genome analysis of fish pathogen Flavobacterium columnare reveals extensive sequence diversity within the species.</title>
        <authorList>
            <person name="Kayansamruaj P."/>
            <person name="Dong H.T."/>
            <person name="Hirono I."/>
            <person name="Kondo H."/>
            <person name="Senapin S."/>
            <person name="Rodkhum C."/>
        </authorList>
    </citation>
    <scope>NUCLEOTIDE SEQUENCE [LARGE SCALE GENOMIC DNA]</scope>
    <source>
        <strain evidence="2 3">1214</strain>
    </source>
</reference>
<dbReference type="Proteomes" id="UP000198034">
    <property type="component" value="Unassembled WGS sequence"/>
</dbReference>
<gene>
    <name evidence="2" type="ORF">BWK62_00945</name>
</gene>
<evidence type="ECO:0000313" key="2">
    <source>
        <dbReference type="EMBL" id="OWP79829.1"/>
    </source>
</evidence>
<proteinExistence type="predicted"/>
<feature type="chain" id="PRO_5012490151" description="Type IX secretion system membrane protein PorP/SprF" evidence="1">
    <location>
        <begin position="28"/>
        <end position="330"/>
    </location>
</feature>
<name>A0A246GEK7_9FLAO</name>
<comment type="caution">
    <text evidence="2">The sequence shown here is derived from an EMBL/GenBank/DDBJ whole genome shotgun (WGS) entry which is preliminary data.</text>
</comment>
<evidence type="ECO:0000256" key="1">
    <source>
        <dbReference type="SAM" id="SignalP"/>
    </source>
</evidence>
<keyword evidence="1" id="KW-0732">Signal</keyword>